<organism evidence="6 7">
    <name type="scientific">Flavobacterium anhuiense</name>
    <dbReference type="NCBI Taxonomy" id="459526"/>
    <lineage>
        <taxon>Bacteria</taxon>
        <taxon>Pseudomonadati</taxon>
        <taxon>Bacteroidota</taxon>
        <taxon>Flavobacteriia</taxon>
        <taxon>Flavobacteriales</taxon>
        <taxon>Flavobacteriaceae</taxon>
        <taxon>Flavobacterium</taxon>
    </lineage>
</organism>
<keyword evidence="1" id="KW-0001">2Fe-2S</keyword>
<name>A0A444VWV5_9FLAO</name>
<dbReference type="Gene3D" id="3.40.5.90">
    <property type="entry name" value="CDGSH iron-sulfur domain, mitoNEET-type"/>
    <property type="match status" value="1"/>
</dbReference>
<comment type="caution">
    <text evidence="6">The sequence shown here is derived from an EMBL/GenBank/DDBJ whole genome shotgun (WGS) entry which is preliminary data.</text>
</comment>
<sequence length="95" mass="10555">MQAKSSKYISQSLHPKKTNFMSKTKLIINKNGSIKIEGDFEIMDPEGALYGLQGRQALGLCRCGHSANKPFCDGAHRNNFEHDSVAFDLPPMKTN</sequence>
<evidence type="ECO:0000256" key="1">
    <source>
        <dbReference type="ARBA" id="ARBA00022714"/>
    </source>
</evidence>
<dbReference type="AlphaFoldDB" id="A0A444VWV5"/>
<protein>
    <submittedName>
        <fullName evidence="6">Zinc finger CDGSH-type domain-containing protein</fullName>
    </submittedName>
</protein>
<evidence type="ECO:0000313" key="6">
    <source>
        <dbReference type="EMBL" id="RYJ38070.1"/>
    </source>
</evidence>
<reference evidence="6 7" key="1">
    <citation type="submission" date="2014-12" db="EMBL/GenBank/DDBJ databases">
        <title>Genome sequence of Flavobacterium anhuiense RCM74.</title>
        <authorList>
            <person name="Kim J.F."/>
            <person name="Song J.Y."/>
            <person name="Kwak M.-J."/>
            <person name="Lee S.-W."/>
        </authorList>
    </citation>
    <scope>NUCLEOTIDE SEQUENCE [LARGE SCALE GENOMIC DNA]</scope>
    <source>
        <strain evidence="6 7">RCM74</strain>
    </source>
</reference>
<dbReference type="InterPro" id="IPR018967">
    <property type="entry name" value="FeS-contain_CDGSH-typ"/>
</dbReference>
<evidence type="ECO:0000256" key="3">
    <source>
        <dbReference type="ARBA" id="ARBA00023004"/>
    </source>
</evidence>
<evidence type="ECO:0000259" key="5">
    <source>
        <dbReference type="SMART" id="SM00704"/>
    </source>
</evidence>
<dbReference type="GO" id="GO:0051537">
    <property type="term" value="F:2 iron, 2 sulfur cluster binding"/>
    <property type="evidence" value="ECO:0007669"/>
    <property type="project" value="UniProtKB-KW"/>
</dbReference>
<keyword evidence="3" id="KW-0408">Iron</keyword>
<dbReference type="SMART" id="SM00704">
    <property type="entry name" value="ZnF_CDGSH"/>
    <property type="match status" value="1"/>
</dbReference>
<dbReference type="EMBL" id="JUIV01000011">
    <property type="protein sequence ID" value="RYJ38070.1"/>
    <property type="molecule type" value="Genomic_DNA"/>
</dbReference>
<accession>A0A444VWV5</accession>
<keyword evidence="4" id="KW-0411">Iron-sulfur</keyword>
<dbReference type="InterPro" id="IPR042216">
    <property type="entry name" value="MitoNEET_CISD"/>
</dbReference>
<dbReference type="Pfam" id="PF09360">
    <property type="entry name" value="zf-CDGSH"/>
    <property type="match status" value="1"/>
</dbReference>
<dbReference type="Proteomes" id="UP000290433">
    <property type="component" value="Unassembled WGS sequence"/>
</dbReference>
<evidence type="ECO:0000256" key="2">
    <source>
        <dbReference type="ARBA" id="ARBA00022723"/>
    </source>
</evidence>
<dbReference type="GO" id="GO:0046872">
    <property type="term" value="F:metal ion binding"/>
    <property type="evidence" value="ECO:0007669"/>
    <property type="project" value="UniProtKB-KW"/>
</dbReference>
<keyword evidence="2" id="KW-0479">Metal-binding</keyword>
<evidence type="ECO:0000313" key="7">
    <source>
        <dbReference type="Proteomes" id="UP000290433"/>
    </source>
</evidence>
<proteinExistence type="predicted"/>
<dbReference type="GO" id="GO:0005737">
    <property type="term" value="C:cytoplasm"/>
    <property type="evidence" value="ECO:0007669"/>
    <property type="project" value="UniProtKB-ARBA"/>
</dbReference>
<evidence type="ECO:0000256" key="4">
    <source>
        <dbReference type="ARBA" id="ARBA00023014"/>
    </source>
</evidence>
<gene>
    <name evidence="6" type="ORF">NU08_2973</name>
</gene>
<feature type="domain" description="Iron-binding zinc finger CDGSH type" evidence="5">
    <location>
        <begin position="35"/>
        <end position="82"/>
    </location>
</feature>